<feature type="transmembrane region" description="Helical" evidence="8">
    <location>
        <begin position="693"/>
        <end position="714"/>
    </location>
</feature>
<feature type="domain" description="CSC1/OSCA1-like cytosolic" evidence="11">
    <location>
        <begin position="226"/>
        <end position="392"/>
    </location>
</feature>
<gene>
    <name evidence="12" type="primary">TMEM63C</name>
    <name evidence="12" type="ORF">HETSPECPRED_007366</name>
</gene>
<dbReference type="InterPro" id="IPR027815">
    <property type="entry name" value="CSC1/OSCA1-like_cyt"/>
</dbReference>
<evidence type="ECO:0000256" key="4">
    <source>
        <dbReference type="ARBA" id="ARBA00022692"/>
    </source>
</evidence>
<evidence type="ECO:0000256" key="6">
    <source>
        <dbReference type="ARBA" id="ARBA00023136"/>
    </source>
</evidence>
<keyword evidence="4 8" id="KW-0812">Transmembrane</keyword>
<keyword evidence="13" id="KW-1185">Reference proteome</keyword>
<dbReference type="Pfam" id="PF14703">
    <property type="entry name" value="PHM7_cyt"/>
    <property type="match status" value="1"/>
</dbReference>
<evidence type="ECO:0000313" key="13">
    <source>
        <dbReference type="Proteomes" id="UP000664521"/>
    </source>
</evidence>
<proteinExistence type="inferred from homology"/>
<sequence length="987" mass="111048">MGCPTQIPQDAKTSSGVSCCASFDKLNPSDKLFCLIQDPFNAEAQGTAFFAALGYSVGAMILITILFSWLRPHNSVVYAPKSKYADEKHAPPKIGKGMFAWFGPVAHITEMQLVEKVGLDATIFLRFTKMCRNIFLAASIVGIAIIIPANAVGSTKAIVPGSGSTKFFAYMTPLSVFKSASLWAHVVCAYLIDIVLCFFLWRNYMAVTRLRRQYFESADYLQSLHSRTLMFIDIPPSSRTDQGIMQIADGIEHTTGVPRAAIGRNVKELPDLIEKHGEAVRELEAVLSKYLKNPEKLPASRPTLRPSKKYRKNNGDRKVDAIDYLTDRIQELETEIQFVREGIDKRNPMSYGFASYERIEEAHTVAYSSRKKHPQGISIKLAPRPNELIWRNLPLSKKSRNWKRFTNNLWITLLTFLWIAPNALIAIFLSNLGTLGAVWPTFQNSLNRHPKSWAIVQGIASPALTSLIYLVLPIVFRRILIKAGDITKTSRERHVITKLYAFFVFNNLVVFSIFGVVWHYIANITGSKPPNQSTWDAIKNYKKIFQDLLQGLTSISTFWLTWLLQRNLGAAADLAQVISLTWTWFARTFMSPTPRQAIEWTAPPPFEYAVYYNYFLFYATVALCFTTLQPLVLPVTALYFTIDFWLKKYLLLYVFITKTESGGQYWRILFNRFIFATLLANIVYGFVLKAHGTWTMIFCMVPLIPLMLGFKYYCARTFDDQNAYYTKATLKDPASLAEAGQKARKGSDRVVSRFGHPALYKPLMTPMVHARAQQALSQIYRGRLQGQQSGASVMGGYSDIAMDPMSRDHPGKSAHFAPGSDKKEKELFEVVPETNLDFGFFMDRSDFRNEFGGDGELFGRPQDLISERSGTPRSFMSREASSMTSSRASSQSPSNSRGQSPAGRKPLPGYRDVHPSNLGAAGGMYHMRNESESRLLSGAQPPGTHEEVGHETYGLDRWRTGGSGYTNIPGHETPPEATGYDAYRRGR</sequence>
<dbReference type="InterPro" id="IPR045122">
    <property type="entry name" value="Csc1-like"/>
</dbReference>
<feature type="transmembrane region" description="Helical" evidence="8">
    <location>
        <begin position="668"/>
        <end position="687"/>
    </location>
</feature>
<dbReference type="InterPro" id="IPR003864">
    <property type="entry name" value="CSC1/OSCA1-like_7TM"/>
</dbReference>
<comment type="caution">
    <text evidence="12">The sequence shown here is derived from an EMBL/GenBank/DDBJ whole genome shotgun (WGS) entry which is preliminary data.</text>
</comment>
<accession>A0A8H3IQA2</accession>
<dbReference type="Pfam" id="PF02714">
    <property type="entry name" value="RSN1_7TM"/>
    <property type="match status" value="1"/>
</dbReference>
<feature type="transmembrane region" description="Helical" evidence="8">
    <location>
        <begin position="409"/>
        <end position="433"/>
    </location>
</feature>
<keyword evidence="3" id="KW-0813">Transport</keyword>
<dbReference type="OrthoDB" id="2150324at2759"/>
<organism evidence="12 13">
    <name type="scientific">Heterodermia speciosa</name>
    <dbReference type="NCBI Taxonomy" id="116794"/>
    <lineage>
        <taxon>Eukaryota</taxon>
        <taxon>Fungi</taxon>
        <taxon>Dikarya</taxon>
        <taxon>Ascomycota</taxon>
        <taxon>Pezizomycotina</taxon>
        <taxon>Lecanoromycetes</taxon>
        <taxon>OSLEUM clade</taxon>
        <taxon>Lecanoromycetidae</taxon>
        <taxon>Caliciales</taxon>
        <taxon>Physciaceae</taxon>
        <taxon>Heterodermia</taxon>
    </lineage>
</organism>
<comment type="similarity">
    <text evidence="2">Belongs to the CSC1 (TC 1.A.17) family.</text>
</comment>
<dbReference type="Proteomes" id="UP000664521">
    <property type="component" value="Unassembled WGS sequence"/>
</dbReference>
<reference evidence="12" key="1">
    <citation type="submission" date="2021-03" db="EMBL/GenBank/DDBJ databases">
        <authorList>
            <person name="Tagirdzhanova G."/>
        </authorList>
    </citation>
    <scope>NUCLEOTIDE SEQUENCE</scope>
</reference>
<evidence type="ECO:0000256" key="1">
    <source>
        <dbReference type="ARBA" id="ARBA00004141"/>
    </source>
</evidence>
<dbReference type="AlphaFoldDB" id="A0A8H3IQA2"/>
<evidence type="ECO:0000259" key="10">
    <source>
        <dbReference type="Pfam" id="PF13967"/>
    </source>
</evidence>
<feature type="transmembrane region" description="Helical" evidence="8">
    <location>
        <begin position="568"/>
        <end position="590"/>
    </location>
</feature>
<evidence type="ECO:0000256" key="8">
    <source>
        <dbReference type="SAM" id="Phobius"/>
    </source>
</evidence>
<evidence type="ECO:0000259" key="11">
    <source>
        <dbReference type="Pfam" id="PF14703"/>
    </source>
</evidence>
<dbReference type="PANTHER" id="PTHR13018">
    <property type="entry name" value="PROBABLE MEMBRANE PROTEIN DUF221-RELATED"/>
    <property type="match status" value="1"/>
</dbReference>
<dbReference type="GO" id="GO:0005886">
    <property type="term" value="C:plasma membrane"/>
    <property type="evidence" value="ECO:0007669"/>
    <property type="project" value="TreeGrafter"/>
</dbReference>
<feature type="transmembrane region" description="Helical" evidence="8">
    <location>
        <begin position="497"/>
        <end position="521"/>
    </location>
</feature>
<dbReference type="PANTHER" id="PTHR13018:SF149">
    <property type="entry name" value="DOMAIN PROTEIN, PUTATIVE (AFU_ORTHOLOGUE AFUA_3G11660)-RELATED"/>
    <property type="match status" value="1"/>
</dbReference>
<feature type="transmembrane region" description="Helical" evidence="8">
    <location>
        <begin position="182"/>
        <end position="201"/>
    </location>
</feature>
<evidence type="ECO:0000259" key="9">
    <source>
        <dbReference type="Pfam" id="PF02714"/>
    </source>
</evidence>
<dbReference type="GO" id="GO:0005227">
    <property type="term" value="F:calcium-activated cation channel activity"/>
    <property type="evidence" value="ECO:0007669"/>
    <property type="project" value="InterPro"/>
</dbReference>
<name>A0A8H3IQA2_9LECA</name>
<feature type="transmembrane region" description="Helical" evidence="8">
    <location>
        <begin position="637"/>
        <end position="656"/>
    </location>
</feature>
<feature type="compositionally biased region" description="Low complexity" evidence="7">
    <location>
        <begin position="874"/>
        <end position="900"/>
    </location>
</feature>
<feature type="transmembrane region" description="Helical" evidence="8">
    <location>
        <begin position="48"/>
        <end position="70"/>
    </location>
</feature>
<dbReference type="EMBL" id="CAJPDS010000051">
    <property type="protein sequence ID" value="CAF9929410.1"/>
    <property type="molecule type" value="Genomic_DNA"/>
</dbReference>
<comment type="subcellular location">
    <subcellularLocation>
        <location evidence="1">Membrane</location>
        <topology evidence="1">Multi-pass membrane protein</topology>
    </subcellularLocation>
</comment>
<evidence type="ECO:0000256" key="7">
    <source>
        <dbReference type="SAM" id="MobiDB-lite"/>
    </source>
</evidence>
<dbReference type="InterPro" id="IPR032880">
    <property type="entry name" value="CSC1/OSCA1-like_N"/>
</dbReference>
<keyword evidence="5 8" id="KW-1133">Transmembrane helix</keyword>
<evidence type="ECO:0000256" key="3">
    <source>
        <dbReference type="ARBA" id="ARBA00022448"/>
    </source>
</evidence>
<feature type="transmembrane region" description="Helical" evidence="8">
    <location>
        <begin position="453"/>
        <end position="476"/>
    </location>
</feature>
<keyword evidence="6 8" id="KW-0472">Membrane</keyword>
<dbReference type="Pfam" id="PF13967">
    <property type="entry name" value="RSN1_TM"/>
    <property type="match status" value="1"/>
</dbReference>
<feature type="domain" description="CSC1/OSCA1-like 7TM region" evidence="9">
    <location>
        <begin position="403"/>
        <end position="683"/>
    </location>
</feature>
<feature type="transmembrane region" description="Helical" evidence="8">
    <location>
        <begin position="611"/>
        <end position="631"/>
    </location>
</feature>
<evidence type="ECO:0000256" key="5">
    <source>
        <dbReference type="ARBA" id="ARBA00022989"/>
    </source>
</evidence>
<feature type="domain" description="CSC1/OSCA1-like N-terminal transmembrane" evidence="10">
    <location>
        <begin position="48"/>
        <end position="203"/>
    </location>
</feature>
<protein>
    <submittedName>
        <fullName evidence="12">Transmembrane protein 63C</fullName>
    </submittedName>
</protein>
<evidence type="ECO:0000313" key="12">
    <source>
        <dbReference type="EMBL" id="CAF9929410.1"/>
    </source>
</evidence>
<feature type="compositionally biased region" description="Basic and acidic residues" evidence="7">
    <location>
        <begin position="944"/>
        <end position="959"/>
    </location>
</feature>
<feature type="region of interest" description="Disordered" evidence="7">
    <location>
        <begin position="853"/>
        <end position="987"/>
    </location>
</feature>
<feature type="transmembrane region" description="Helical" evidence="8">
    <location>
        <begin position="134"/>
        <end position="153"/>
    </location>
</feature>
<evidence type="ECO:0000256" key="2">
    <source>
        <dbReference type="ARBA" id="ARBA00007779"/>
    </source>
</evidence>